<keyword evidence="1" id="KW-0812">Transmembrane</keyword>
<proteinExistence type="predicted"/>
<dbReference type="EMBL" id="FMYU01000002">
    <property type="protein sequence ID" value="SDC07708.1"/>
    <property type="molecule type" value="Genomic_DNA"/>
</dbReference>
<dbReference type="AlphaFoldDB" id="A0A1G6IMI0"/>
<protein>
    <submittedName>
        <fullName evidence="2">Lipopolysaccharide-assembly</fullName>
    </submittedName>
</protein>
<dbReference type="Pfam" id="PF04390">
    <property type="entry name" value="LptE"/>
    <property type="match status" value="1"/>
</dbReference>
<dbReference type="InterPro" id="IPR007485">
    <property type="entry name" value="LPS_assembly_LptE"/>
</dbReference>
<accession>A0A1G6IMI0</accession>
<evidence type="ECO:0000313" key="3">
    <source>
        <dbReference type="Proteomes" id="UP000199411"/>
    </source>
</evidence>
<sequence length="177" mass="19922">MKKATLEIKNFFKIIFLIVIPFILASCGYRAATHSSVIDSIKTVYVETPKNSTSNPDIALYLKKSIINELIAHNIKVVDQKLHAQGYLETDITSYSVDPSLFNSEGLPIVYRCMITISLTLKDRDGKALILNKLLTSFADFKANNREIALQIAKNSVQQKVLDQLAVLVREDLFINF</sequence>
<dbReference type="GO" id="GO:0043165">
    <property type="term" value="P:Gram-negative-bacterium-type cell outer membrane assembly"/>
    <property type="evidence" value="ECO:0007669"/>
    <property type="project" value="InterPro"/>
</dbReference>
<dbReference type="GO" id="GO:0019867">
    <property type="term" value="C:outer membrane"/>
    <property type="evidence" value="ECO:0007669"/>
    <property type="project" value="InterPro"/>
</dbReference>
<keyword evidence="1" id="KW-0472">Membrane</keyword>
<evidence type="ECO:0000313" key="2">
    <source>
        <dbReference type="EMBL" id="SDC07708.1"/>
    </source>
</evidence>
<organism evidence="2 3">
    <name type="scientific">Desulfurella multipotens</name>
    <dbReference type="NCBI Taxonomy" id="79269"/>
    <lineage>
        <taxon>Bacteria</taxon>
        <taxon>Pseudomonadati</taxon>
        <taxon>Campylobacterota</taxon>
        <taxon>Desulfurellia</taxon>
        <taxon>Desulfurellales</taxon>
        <taxon>Desulfurellaceae</taxon>
        <taxon>Desulfurella</taxon>
    </lineage>
</organism>
<keyword evidence="3" id="KW-1185">Reference proteome</keyword>
<dbReference type="Gene3D" id="3.30.160.150">
    <property type="entry name" value="Lipoprotein like domain"/>
    <property type="match status" value="1"/>
</dbReference>
<keyword evidence="1" id="KW-1133">Transmembrane helix</keyword>
<dbReference type="Proteomes" id="UP000199411">
    <property type="component" value="Unassembled WGS sequence"/>
</dbReference>
<evidence type="ECO:0000256" key="1">
    <source>
        <dbReference type="SAM" id="Phobius"/>
    </source>
</evidence>
<dbReference type="RefSeq" id="WP_025392735.1">
    <property type="nucleotide sequence ID" value="NZ_FMYU01000002.1"/>
</dbReference>
<feature type="transmembrane region" description="Helical" evidence="1">
    <location>
        <begin position="12"/>
        <end position="32"/>
    </location>
</feature>
<dbReference type="OrthoDB" id="5512148at2"/>
<dbReference type="PROSITE" id="PS51257">
    <property type="entry name" value="PROKAR_LIPOPROTEIN"/>
    <property type="match status" value="1"/>
</dbReference>
<name>A0A1G6IMI0_9BACT</name>
<gene>
    <name evidence="2" type="ORF">SAMN05660835_00270</name>
</gene>
<reference evidence="3" key="1">
    <citation type="submission" date="2016-10" db="EMBL/GenBank/DDBJ databases">
        <authorList>
            <person name="Varghese N."/>
            <person name="Submissions S."/>
        </authorList>
    </citation>
    <scope>NUCLEOTIDE SEQUENCE [LARGE SCALE GENOMIC DNA]</scope>
    <source>
        <strain evidence="3">DSM 8415</strain>
    </source>
</reference>